<accession>A0A7T4R1J8</accession>
<dbReference type="Pfam" id="PF00441">
    <property type="entry name" value="Acyl-CoA_dh_1"/>
    <property type="match status" value="1"/>
</dbReference>
<comment type="cofactor">
    <cofactor evidence="1 10">
        <name>FAD</name>
        <dbReference type="ChEBI" id="CHEBI:57692"/>
    </cofactor>
</comment>
<dbReference type="GO" id="GO:0003995">
    <property type="term" value="F:acyl-CoA dehydrogenase activity"/>
    <property type="evidence" value="ECO:0007669"/>
    <property type="project" value="InterPro"/>
</dbReference>
<proteinExistence type="inferred from homology"/>
<dbReference type="InterPro" id="IPR006091">
    <property type="entry name" value="Acyl-CoA_Oxase/DH_mid-dom"/>
</dbReference>
<sequence length="599" mass="64978">MVDYRAPRRDIDFVLKDLLVSEQHYGALQGCEPVNNALMDAIIDEGAKFAESVVSPIAAEGDALGCQFSDGKVTTPPGYKEAFRLWGDGGWQSLAVPAEDGGQGLPSSLGTVIGEMVGAPSWAFSMYTGLALAPVTCLLNGGTEAQKQRYLPKILSGEWAGTMCLTEAHCGSDVGLLRTKARKNDDGTYTLTGSKIFISGGEQDLSDNIIHAILARVEGAPEGTKGISLFIAPKYWVEEDGSMGEFNNIHCGAIEKKMGLKASATCVMNYDGARAVLLGEENRGLEIMFNLMNTARLGTALQGLAMGEIAYQGALKYSRERLQMRSLTGAKNPDGPADPIMVHPDVRRMLLTQKALVEGQRALIYWLSQQVDLTKHGSEAQREDANTLLELLTPVAKGFCTETAQEVTYLGMQVFGGHGYISEHGMERIARDNRISSVYEGTTGIQALDLIGRKVLGSGGNVLRHFTKRVHKFCQSHQDNPAMAEFVEPLAKLNGEWGELTMAVGEKAMTNAEEVGAASVDYLMYSGYVALAYMWARMAEVAQQRIDAGIDDPIYRAKIKTARFYFQRLLPRTASHKAAALAGADALMDISDEEFACQN</sequence>
<evidence type="ECO:0000256" key="5">
    <source>
        <dbReference type="ARBA" id="ARBA00023002"/>
    </source>
</evidence>
<evidence type="ECO:0000256" key="6">
    <source>
        <dbReference type="ARBA" id="ARBA00051388"/>
    </source>
</evidence>
<evidence type="ECO:0000313" key="15">
    <source>
        <dbReference type="EMBL" id="QQD18766.1"/>
    </source>
</evidence>
<dbReference type="RefSeq" id="WP_198570255.1">
    <property type="nucleotide sequence ID" value="NZ_CP066167.1"/>
</dbReference>
<evidence type="ECO:0000256" key="4">
    <source>
        <dbReference type="ARBA" id="ARBA00022827"/>
    </source>
</evidence>
<evidence type="ECO:0000259" key="12">
    <source>
        <dbReference type="Pfam" id="PF02770"/>
    </source>
</evidence>
<comment type="similarity">
    <text evidence="2 10">Belongs to the acyl-CoA dehydrogenase family.</text>
</comment>
<dbReference type="EC" id="1.3.99.41" evidence="8"/>
<dbReference type="FunFam" id="2.40.110.10:FF:000031">
    <property type="entry name" value="Acyl-CoA dehydrogenase, putative"/>
    <property type="match status" value="1"/>
</dbReference>
<gene>
    <name evidence="15" type="ORF">I6N98_02540</name>
</gene>
<evidence type="ECO:0000256" key="3">
    <source>
        <dbReference type="ARBA" id="ARBA00022630"/>
    </source>
</evidence>
<dbReference type="GO" id="GO:0050660">
    <property type="term" value="F:flavin adenine dinucleotide binding"/>
    <property type="evidence" value="ECO:0007669"/>
    <property type="project" value="InterPro"/>
</dbReference>
<dbReference type="InterPro" id="IPR046373">
    <property type="entry name" value="Acyl-CoA_Oxase/DH_mid-dom_sf"/>
</dbReference>
<dbReference type="InterPro" id="IPR052166">
    <property type="entry name" value="Diverse_Acyl-CoA_DH"/>
</dbReference>
<evidence type="ECO:0000259" key="14">
    <source>
        <dbReference type="Pfam" id="PF12806"/>
    </source>
</evidence>
<name>A0A7T4R1J8_9GAMM</name>
<evidence type="ECO:0000256" key="9">
    <source>
        <dbReference type="ARBA" id="ARBA00069043"/>
    </source>
</evidence>
<protein>
    <recommendedName>
        <fullName evidence="9">3-methylmercaptopropionyl-CoA dehydrogenase</fullName>
        <ecNumber evidence="8">1.3.99.41</ecNumber>
    </recommendedName>
</protein>
<dbReference type="SUPFAM" id="SSF47203">
    <property type="entry name" value="Acyl-CoA dehydrogenase C-terminal domain-like"/>
    <property type="match status" value="1"/>
</dbReference>
<comment type="function">
    <text evidence="7">Involved in the assimilation of dimethylsulphoniopropionate (DMSP), an important compound in the fixation of carbon in marine phytoplankton, by mediating the conversion of 3-(methylthio)propanoyl-CoA (MMPA-CoA) to 3-(methylthio)acryloyl-CoA (MTA-CoA).</text>
</comment>
<feature type="domain" description="Acyl-CoA oxidase/dehydrogenase middle" evidence="12">
    <location>
        <begin position="163"/>
        <end position="271"/>
    </location>
</feature>
<dbReference type="InterPro" id="IPR009075">
    <property type="entry name" value="AcylCo_DH/oxidase_C"/>
</dbReference>
<evidence type="ECO:0000256" key="7">
    <source>
        <dbReference type="ARBA" id="ARBA00058683"/>
    </source>
</evidence>
<evidence type="ECO:0000259" key="13">
    <source>
        <dbReference type="Pfam" id="PF02771"/>
    </source>
</evidence>
<comment type="catalytic activity">
    <reaction evidence="6">
        <text>3-(methylsulfanyl)propanoyl-CoA + oxidized [electron-transfer flavoprotein] + H(+) = 3-(methylsulfanyl)acryloyl-CoA + reduced [electron-transfer flavoprotein]</text>
        <dbReference type="Rhea" id="RHEA:52612"/>
        <dbReference type="Rhea" id="RHEA-COMP:10685"/>
        <dbReference type="Rhea" id="RHEA-COMP:10686"/>
        <dbReference type="ChEBI" id="CHEBI:15378"/>
        <dbReference type="ChEBI" id="CHEBI:57692"/>
        <dbReference type="ChEBI" id="CHEBI:58307"/>
        <dbReference type="ChEBI" id="CHEBI:82815"/>
        <dbReference type="ChEBI" id="CHEBI:84994"/>
        <dbReference type="EC" id="1.3.99.41"/>
    </reaction>
    <physiologicalReaction direction="left-to-right" evidence="6">
        <dbReference type="Rhea" id="RHEA:52613"/>
    </physiologicalReaction>
</comment>
<dbReference type="EMBL" id="CP066167">
    <property type="protein sequence ID" value="QQD18766.1"/>
    <property type="molecule type" value="Genomic_DNA"/>
</dbReference>
<organism evidence="15 16">
    <name type="scientific">Spongiibacter nanhainus</name>
    <dbReference type="NCBI Taxonomy" id="2794344"/>
    <lineage>
        <taxon>Bacteria</taxon>
        <taxon>Pseudomonadati</taxon>
        <taxon>Pseudomonadota</taxon>
        <taxon>Gammaproteobacteria</taxon>
        <taxon>Cellvibrionales</taxon>
        <taxon>Spongiibacteraceae</taxon>
        <taxon>Spongiibacter</taxon>
    </lineage>
</organism>
<evidence type="ECO:0000313" key="16">
    <source>
        <dbReference type="Proteomes" id="UP000596063"/>
    </source>
</evidence>
<dbReference type="Pfam" id="PF02771">
    <property type="entry name" value="Acyl-CoA_dh_N"/>
    <property type="match status" value="1"/>
</dbReference>
<dbReference type="Proteomes" id="UP000596063">
    <property type="component" value="Chromosome"/>
</dbReference>
<dbReference type="InterPro" id="IPR025878">
    <property type="entry name" value="Acyl-CoA_dh-like_C_dom"/>
</dbReference>
<dbReference type="Pfam" id="PF12806">
    <property type="entry name" value="Acyl-CoA_dh_C"/>
    <property type="match status" value="1"/>
</dbReference>
<feature type="domain" description="Acetyl-CoA dehydrogenase-like C-terminal" evidence="14">
    <location>
        <begin position="466"/>
        <end position="590"/>
    </location>
</feature>
<dbReference type="PANTHER" id="PTHR42803:SF1">
    <property type="entry name" value="BROAD-SPECIFICITY LINEAR ACYL-COA DEHYDROGENASE FADE5"/>
    <property type="match status" value="1"/>
</dbReference>
<reference evidence="15 16" key="1">
    <citation type="submission" date="2020-12" db="EMBL/GenBank/DDBJ databases">
        <authorList>
            <person name="Shan Y."/>
        </authorList>
    </citation>
    <scope>NUCLEOTIDE SEQUENCE [LARGE SCALE GENOMIC DNA]</scope>
    <source>
        <strain evidence="16">csc3.9</strain>
    </source>
</reference>
<dbReference type="Gene3D" id="1.10.540.10">
    <property type="entry name" value="Acyl-CoA dehydrogenase/oxidase, N-terminal domain"/>
    <property type="match status" value="1"/>
</dbReference>
<dbReference type="InterPro" id="IPR009100">
    <property type="entry name" value="AcylCoA_DH/oxidase_NM_dom_sf"/>
</dbReference>
<dbReference type="InterPro" id="IPR037069">
    <property type="entry name" value="AcylCoA_DH/ox_N_sf"/>
</dbReference>
<dbReference type="PROSITE" id="PS00073">
    <property type="entry name" value="ACYL_COA_DH_2"/>
    <property type="match status" value="1"/>
</dbReference>
<dbReference type="Gene3D" id="2.40.110.10">
    <property type="entry name" value="Butyryl-CoA Dehydrogenase, subunit A, domain 2"/>
    <property type="match status" value="1"/>
</dbReference>
<keyword evidence="3 10" id="KW-0285">Flavoprotein</keyword>
<dbReference type="InterPro" id="IPR006089">
    <property type="entry name" value="Acyl-CoA_DH_CS"/>
</dbReference>
<dbReference type="SUPFAM" id="SSF56645">
    <property type="entry name" value="Acyl-CoA dehydrogenase NM domain-like"/>
    <property type="match status" value="1"/>
</dbReference>
<dbReference type="Gene3D" id="1.20.140.10">
    <property type="entry name" value="Butyryl-CoA Dehydrogenase, subunit A, domain 3"/>
    <property type="match status" value="1"/>
</dbReference>
<evidence type="ECO:0000259" key="11">
    <source>
        <dbReference type="Pfam" id="PF00441"/>
    </source>
</evidence>
<evidence type="ECO:0000256" key="1">
    <source>
        <dbReference type="ARBA" id="ARBA00001974"/>
    </source>
</evidence>
<feature type="domain" description="Acyl-CoA dehydrogenase/oxidase C-terminal" evidence="11">
    <location>
        <begin position="282"/>
        <end position="453"/>
    </location>
</feature>
<keyword evidence="5 10" id="KW-0560">Oxidoreductase</keyword>
<feature type="domain" description="Acyl-CoA dehydrogenase/oxidase N-terminal" evidence="13">
    <location>
        <begin position="41"/>
        <end position="158"/>
    </location>
</feature>
<keyword evidence="16" id="KW-1185">Reference proteome</keyword>
<evidence type="ECO:0000256" key="2">
    <source>
        <dbReference type="ARBA" id="ARBA00009347"/>
    </source>
</evidence>
<dbReference type="InterPro" id="IPR036250">
    <property type="entry name" value="AcylCo_DH-like_C"/>
</dbReference>
<keyword evidence="4 10" id="KW-0274">FAD</keyword>
<dbReference type="KEGG" id="snan:I6N98_02540"/>
<dbReference type="InterPro" id="IPR013786">
    <property type="entry name" value="AcylCoA_DH/ox_N"/>
</dbReference>
<dbReference type="AlphaFoldDB" id="A0A7T4R1J8"/>
<dbReference type="PANTHER" id="PTHR42803">
    <property type="entry name" value="ACYL-COA DEHYDROGENASE"/>
    <property type="match status" value="1"/>
</dbReference>
<evidence type="ECO:0000256" key="8">
    <source>
        <dbReference type="ARBA" id="ARBA00066694"/>
    </source>
</evidence>
<evidence type="ECO:0000256" key="10">
    <source>
        <dbReference type="RuleBase" id="RU362125"/>
    </source>
</evidence>
<dbReference type="Pfam" id="PF02770">
    <property type="entry name" value="Acyl-CoA_dh_M"/>
    <property type="match status" value="1"/>
</dbReference>